<name>A0A5N7BZ26_PETAA</name>
<dbReference type="Pfam" id="PF20684">
    <property type="entry name" value="Fung_rhodopsin"/>
    <property type="match status" value="1"/>
</dbReference>
<feature type="region of interest" description="Disordered" evidence="6">
    <location>
        <begin position="144"/>
        <end position="205"/>
    </location>
</feature>
<accession>A0A5N7BZ26</accession>
<keyword evidence="3" id="KW-1133">Transmembrane helix</keyword>
<evidence type="ECO:0000256" key="1">
    <source>
        <dbReference type="ARBA" id="ARBA00004141"/>
    </source>
</evidence>
<dbReference type="GO" id="GO:0016020">
    <property type="term" value="C:membrane"/>
    <property type="evidence" value="ECO:0007669"/>
    <property type="project" value="UniProtKB-SubCell"/>
</dbReference>
<protein>
    <recommendedName>
        <fullName evidence="7">Rhodopsin domain-containing protein</fullName>
    </recommendedName>
</protein>
<evidence type="ECO:0000313" key="8">
    <source>
        <dbReference type="EMBL" id="KAE8387029.1"/>
    </source>
</evidence>
<reference evidence="8" key="1">
    <citation type="submission" date="2019-04" db="EMBL/GenBank/DDBJ databases">
        <title>Friends and foes A comparative genomics studyof 23 Aspergillus species from section Flavi.</title>
        <authorList>
            <consortium name="DOE Joint Genome Institute"/>
            <person name="Kjaerbolling I."/>
            <person name="Vesth T."/>
            <person name="Frisvad J.C."/>
            <person name="Nybo J.L."/>
            <person name="Theobald S."/>
            <person name="Kildgaard S."/>
            <person name="Isbrandt T."/>
            <person name="Kuo A."/>
            <person name="Sato A."/>
            <person name="Lyhne E.K."/>
            <person name="Kogle M.E."/>
            <person name="Wiebenga A."/>
            <person name="Kun R.S."/>
            <person name="Lubbers R.J."/>
            <person name="Makela M.R."/>
            <person name="Barry K."/>
            <person name="Chovatia M."/>
            <person name="Clum A."/>
            <person name="Daum C."/>
            <person name="Haridas S."/>
            <person name="He G."/>
            <person name="LaButti K."/>
            <person name="Lipzen A."/>
            <person name="Mondo S."/>
            <person name="Riley R."/>
            <person name="Salamov A."/>
            <person name="Simmons B.A."/>
            <person name="Magnuson J.K."/>
            <person name="Henrissat B."/>
            <person name="Mortensen U.H."/>
            <person name="Larsen T.O."/>
            <person name="Devries R.P."/>
            <person name="Grigoriev I.V."/>
            <person name="Machida M."/>
            <person name="Baker S.E."/>
            <person name="Andersen M.R."/>
        </authorList>
    </citation>
    <scope>NUCLEOTIDE SEQUENCE [LARGE SCALE GENOMIC DNA]</scope>
    <source>
        <strain evidence="8">IBT 14317</strain>
    </source>
</reference>
<evidence type="ECO:0000256" key="2">
    <source>
        <dbReference type="ARBA" id="ARBA00022692"/>
    </source>
</evidence>
<keyword evidence="4" id="KW-0472">Membrane</keyword>
<dbReference type="AlphaFoldDB" id="A0A5N7BZ26"/>
<feature type="domain" description="Rhodopsin" evidence="7">
    <location>
        <begin position="42"/>
        <end position="131"/>
    </location>
</feature>
<sequence>MVPSDPAMSHTPADEPDSLRRYDVICQSVSLTVTSLVVLMRALVKFLVIHSPTKDDYACIVAWVRRSSLAALMNDDLIACVASIIRLVLGIQTMSTIDRTYDWFPEFLWTTAEISCGIIAGSLPVLPAFFRHMFGNHCWPIKRDSSEHPSNQRKSREGIAEPIDSGIGASLHDQPRSAPGVHPDIDIENRGDLQVETTEHRGLGG</sequence>
<dbReference type="InterPro" id="IPR052337">
    <property type="entry name" value="SAT4-like"/>
</dbReference>
<organism evidence="8">
    <name type="scientific">Petromyces alliaceus</name>
    <name type="common">Aspergillus alliaceus</name>
    <dbReference type="NCBI Taxonomy" id="209559"/>
    <lineage>
        <taxon>Eukaryota</taxon>
        <taxon>Fungi</taxon>
        <taxon>Dikarya</taxon>
        <taxon>Ascomycota</taxon>
        <taxon>Pezizomycotina</taxon>
        <taxon>Eurotiomycetes</taxon>
        <taxon>Eurotiomycetidae</taxon>
        <taxon>Eurotiales</taxon>
        <taxon>Aspergillaceae</taxon>
        <taxon>Aspergillus</taxon>
        <taxon>Aspergillus subgen. Circumdati</taxon>
    </lineage>
</organism>
<dbReference type="PANTHER" id="PTHR33048">
    <property type="entry name" value="PTH11-LIKE INTEGRAL MEMBRANE PROTEIN (AFU_ORTHOLOGUE AFUA_5G11245)"/>
    <property type="match status" value="1"/>
</dbReference>
<keyword evidence="2" id="KW-0812">Transmembrane</keyword>
<gene>
    <name evidence="8" type="ORF">BDV23DRAFT_186703</name>
</gene>
<evidence type="ECO:0000256" key="3">
    <source>
        <dbReference type="ARBA" id="ARBA00022989"/>
    </source>
</evidence>
<dbReference type="InterPro" id="IPR049326">
    <property type="entry name" value="Rhodopsin_dom_fungi"/>
</dbReference>
<evidence type="ECO:0000256" key="4">
    <source>
        <dbReference type="ARBA" id="ARBA00023136"/>
    </source>
</evidence>
<comment type="subcellular location">
    <subcellularLocation>
        <location evidence="1">Membrane</location>
        <topology evidence="1">Multi-pass membrane protein</topology>
    </subcellularLocation>
</comment>
<proteinExistence type="inferred from homology"/>
<comment type="similarity">
    <text evidence="5">Belongs to the SAT4 family.</text>
</comment>
<dbReference type="OrthoDB" id="5342292at2759"/>
<dbReference type="EMBL" id="ML735300">
    <property type="protein sequence ID" value="KAE8387029.1"/>
    <property type="molecule type" value="Genomic_DNA"/>
</dbReference>
<evidence type="ECO:0000259" key="7">
    <source>
        <dbReference type="Pfam" id="PF20684"/>
    </source>
</evidence>
<feature type="compositionally biased region" description="Basic and acidic residues" evidence="6">
    <location>
        <begin position="183"/>
        <end position="205"/>
    </location>
</feature>
<dbReference type="PANTHER" id="PTHR33048:SF160">
    <property type="entry name" value="SAT4 FAMILY MEMBRANE PROTEIN"/>
    <property type="match status" value="1"/>
</dbReference>
<evidence type="ECO:0000256" key="5">
    <source>
        <dbReference type="ARBA" id="ARBA00038359"/>
    </source>
</evidence>
<evidence type="ECO:0000256" key="6">
    <source>
        <dbReference type="SAM" id="MobiDB-lite"/>
    </source>
</evidence>
<dbReference type="Proteomes" id="UP000326877">
    <property type="component" value="Unassembled WGS sequence"/>
</dbReference>